<name>A0A942SYM9_9BACI</name>
<keyword evidence="2" id="KW-1133">Transmembrane helix</keyword>
<feature type="compositionally biased region" description="Basic residues" evidence="1">
    <location>
        <begin position="141"/>
        <end position="157"/>
    </location>
</feature>
<feature type="transmembrane region" description="Helical" evidence="2">
    <location>
        <begin position="55"/>
        <end position="73"/>
    </location>
</feature>
<keyword evidence="2" id="KW-0812">Transmembrane</keyword>
<dbReference type="AlphaFoldDB" id="A0A942SYM9"/>
<feature type="region of interest" description="Disordered" evidence="1">
    <location>
        <begin position="134"/>
        <end position="157"/>
    </location>
</feature>
<evidence type="ECO:0000313" key="3">
    <source>
        <dbReference type="EMBL" id="MBS4182240.1"/>
    </source>
</evidence>
<dbReference type="EMBL" id="JAGYPE010000002">
    <property type="protein sequence ID" value="MBS4182240.1"/>
    <property type="molecule type" value="Genomic_DNA"/>
</dbReference>
<proteinExistence type="predicted"/>
<comment type="caution">
    <text evidence="3">The sequence shown here is derived from an EMBL/GenBank/DDBJ whole genome shotgun (WGS) entry which is preliminary data.</text>
</comment>
<accession>A0A942SYM9</accession>
<gene>
    <name evidence="3" type="ORF">KHB02_12660</name>
</gene>
<sequence length="157" mass="17375">MAKDSLPELELANVRAREGITDTVAEIRRRTDVPARTRLAIAKTKQRWHRDPTPLVALGVTAVAGVAAIVVGVRIRRHPAGRLDALLVPAPNPVFKPVKVGKDGKAKGVPAFSRVEDKHNPVLVERRERDARWAKIEKQAKKSRKRSAKRARKALKG</sequence>
<evidence type="ECO:0000256" key="1">
    <source>
        <dbReference type="SAM" id="MobiDB-lite"/>
    </source>
</evidence>
<organism evidence="3">
    <name type="scientific">Neobacillus citreus</name>
    <dbReference type="NCBI Taxonomy" id="2833578"/>
    <lineage>
        <taxon>Bacteria</taxon>
        <taxon>Bacillati</taxon>
        <taxon>Bacillota</taxon>
        <taxon>Bacilli</taxon>
        <taxon>Bacillales</taxon>
        <taxon>Bacillaceae</taxon>
        <taxon>Neobacillus</taxon>
    </lineage>
</organism>
<evidence type="ECO:0000256" key="2">
    <source>
        <dbReference type="SAM" id="Phobius"/>
    </source>
</evidence>
<evidence type="ECO:0008006" key="4">
    <source>
        <dbReference type="Google" id="ProtNLM"/>
    </source>
</evidence>
<reference evidence="3" key="1">
    <citation type="submission" date="2021-05" db="EMBL/GenBank/DDBJ databases">
        <title>Novel Bacillus species.</title>
        <authorList>
            <person name="Liu G."/>
        </authorList>
    </citation>
    <scope>NUCLEOTIDE SEQUENCE</scope>
    <source>
        <strain evidence="3">FJAT-50051</strain>
    </source>
</reference>
<keyword evidence="2" id="KW-0472">Membrane</keyword>
<protein>
    <recommendedName>
        <fullName evidence="4">DUF3618 domain-containing protein</fullName>
    </recommendedName>
</protein>